<evidence type="ECO:0000313" key="2">
    <source>
        <dbReference type="EMBL" id="EOA02050.1"/>
    </source>
</evidence>
<accession>A0AAI9I9V7</accession>
<feature type="region of interest" description="Disordered" evidence="1">
    <location>
        <begin position="54"/>
        <end position="76"/>
    </location>
</feature>
<organism evidence="2 3">
    <name type="scientific">Herbaspirillum frisingense GSF30</name>
    <dbReference type="NCBI Taxonomy" id="864073"/>
    <lineage>
        <taxon>Bacteria</taxon>
        <taxon>Pseudomonadati</taxon>
        <taxon>Pseudomonadota</taxon>
        <taxon>Betaproteobacteria</taxon>
        <taxon>Burkholderiales</taxon>
        <taxon>Oxalobacteraceae</taxon>
        <taxon>Herbaspirillum</taxon>
    </lineage>
</organism>
<gene>
    <name evidence="2" type="ORF">HFRIS_024521</name>
</gene>
<reference evidence="2 3" key="1">
    <citation type="journal article" date="2013" name="Front. Microbiol.">
        <title>The genome of the endophytic bacterium H. frisingense GSF30(T) identifies diverse strategies in the Herbaspirillum genus to interact with plants.</title>
        <authorList>
            <person name="Straub D."/>
            <person name="Rothballer M."/>
            <person name="Hartmann A."/>
            <person name="Ludewig U."/>
        </authorList>
    </citation>
    <scope>NUCLEOTIDE SEQUENCE [LARGE SCALE GENOMIC DNA]</scope>
    <source>
        <strain evidence="2 3">GSF30</strain>
    </source>
</reference>
<feature type="compositionally biased region" description="Polar residues" evidence="1">
    <location>
        <begin position="58"/>
        <end position="76"/>
    </location>
</feature>
<dbReference type="AlphaFoldDB" id="A0AAI9I9V7"/>
<evidence type="ECO:0000313" key="3">
    <source>
        <dbReference type="Proteomes" id="UP000006772"/>
    </source>
</evidence>
<proteinExistence type="predicted"/>
<name>A0AAI9I9V7_9BURK</name>
<comment type="caution">
    <text evidence="2">The sequence shown here is derived from an EMBL/GenBank/DDBJ whole genome shotgun (WGS) entry which is preliminary data.</text>
</comment>
<dbReference type="Proteomes" id="UP000006772">
    <property type="component" value="Unassembled WGS sequence"/>
</dbReference>
<feature type="non-terminal residue" evidence="2">
    <location>
        <position position="76"/>
    </location>
</feature>
<protein>
    <submittedName>
        <fullName evidence="2">Hemolysin-adenylate cyclase</fullName>
    </submittedName>
</protein>
<evidence type="ECO:0000256" key="1">
    <source>
        <dbReference type="SAM" id="MobiDB-lite"/>
    </source>
</evidence>
<feature type="non-terminal residue" evidence="2">
    <location>
        <position position="1"/>
    </location>
</feature>
<dbReference type="EMBL" id="AEEC02000093">
    <property type="protein sequence ID" value="EOA02050.1"/>
    <property type="molecule type" value="Genomic_DNA"/>
</dbReference>
<sequence length="76" mass="7459">NIQDATGGTADDVFIASAAANFLDGGTGSLHNRVSYTNSTVDETVNLFNGTGSGGTGSLANGDTYANIQDVTGGSG</sequence>
<dbReference type="RefSeq" id="WP_006465716.1">
    <property type="nucleotide sequence ID" value="NZ_AEEC02000093.1"/>
</dbReference>